<gene>
    <name evidence="1" type="ORF">CWATWH8502_3602</name>
</gene>
<evidence type="ECO:0000313" key="1">
    <source>
        <dbReference type="EMBL" id="CCQ53407.1"/>
    </source>
</evidence>
<evidence type="ECO:0000313" key="2">
    <source>
        <dbReference type="Proteomes" id="UP000018348"/>
    </source>
</evidence>
<reference evidence="1 2" key="2">
    <citation type="submission" date="2013-09" db="EMBL/GenBank/DDBJ databases">
        <title>Whole genome comparison of six Crocosphaera watsonii strains with differing phenotypes.</title>
        <authorList>
            <person name="Bench S.R."/>
            <person name="Heller P."/>
            <person name="Frank I."/>
            <person name="Arciniega M."/>
            <person name="Shilova I.N."/>
            <person name="Zehr J.P."/>
        </authorList>
    </citation>
    <scope>NUCLEOTIDE SEQUENCE [LARGE SCALE GENOMIC DNA]</scope>
    <source>
        <strain evidence="1 2">WH 8502</strain>
    </source>
</reference>
<reference evidence="1 2" key="1">
    <citation type="submission" date="2013-01" db="EMBL/GenBank/DDBJ databases">
        <authorList>
            <person name="Bench S."/>
        </authorList>
    </citation>
    <scope>NUCLEOTIDE SEQUENCE [LARGE SCALE GENOMIC DNA]</scope>
    <source>
        <strain evidence="1 2">WH 8502</strain>
    </source>
</reference>
<proteinExistence type="predicted"/>
<protein>
    <submittedName>
        <fullName evidence="1">Uncharacterized protein</fullName>
    </submittedName>
</protein>
<sequence length="45" mass="5330">MARTKRLQLLLSELEYETLKSYAQSQQIPMSEVLRDYIKTLEKPS</sequence>
<dbReference type="Proteomes" id="UP000018348">
    <property type="component" value="Unassembled WGS sequence"/>
</dbReference>
<name>T2IKV9_CROWT</name>
<dbReference type="AlphaFoldDB" id="T2IKV9"/>
<dbReference type="EMBL" id="CAQK01000816">
    <property type="protein sequence ID" value="CCQ53407.1"/>
    <property type="molecule type" value="Genomic_DNA"/>
</dbReference>
<organism evidence="1 2">
    <name type="scientific">Crocosphaera watsonii WH 8502</name>
    <dbReference type="NCBI Taxonomy" id="423474"/>
    <lineage>
        <taxon>Bacteria</taxon>
        <taxon>Bacillati</taxon>
        <taxon>Cyanobacteriota</taxon>
        <taxon>Cyanophyceae</taxon>
        <taxon>Oscillatoriophycideae</taxon>
        <taxon>Chroococcales</taxon>
        <taxon>Aphanothecaceae</taxon>
        <taxon>Crocosphaera</taxon>
    </lineage>
</organism>
<accession>T2IKV9</accession>
<comment type="caution">
    <text evidence="1">The sequence shown here is derived from an EMBL/GenBank/DDBJ whole genome shotgun (WGS) entry which is preliminary data.</text>
</comment>